<dbReference type="EMBL" id="JAZHRV010000001">
    <property type="protein sequence ID" value="MEH2558607.1"/>
    <property type="molecule type" value="Genomic_DNA"/>
</dbReference>
<protein>
    <submittedName>
        <fullName evidence="2">Uncharacterized protein</fullName>
    </submittedName>
</protein>
<gene>
    <name evidence="2" type="ORF">V1286_006136</name>
</gene>
<evidence type="ECO:0000313" key="2">
    <source>
        <dbReference type="EMBL" id="MEH2558607.1"/>
    </source>
</evidence>
<name>A0ABU8BKH8_9BRAD</name>
<keyword evidence="3" id="KW-1185">Reference proteome</keyword>
<sequence length="96" mass="10638">MVQLSGKTEEMLSGFKAPHDAVKLGNGSSAANRWSAPAASTARTAPWWFTASKDRSASPPERGAVYRIDRPGQRSRQRDRRQPADRIAGRTWRTAE</sequence>
<dbReference type="RefSeq" id="WP_417021194.1">
    <property type="nucleotide sequence ID" value="NZ_JAZHRV010000001.1"/>
</dbReference>
<feature type="region of interest" description="Disordered" evidence="1">
    <location>
        <begin position="26"/>
        <end position="96"/>
    </location>
</feature>
<feature type="compositionally biased region" description="Low complexity" evidence="1">
    <location>
        <begin position="33"/>
        <end position="47"/>
    </location>
</feature>
<evidence type="ECO:0000313" key="3">
    <source>
        <dbReference type="Proteomes" id="UP001364224"/>
    </source>
</evidence>
<comment type="caution">
    <text evidence="2">The sequence shown here is derived from an EMBL/GenBank/DDBJ whole genome shotgun (WGS) entry which is preliminary data.</text>
</comment>
<feature type="compositionally biased region" description="Basic and acidic residues" evidence="1">
    <location>
        <begin position="80"/>
        <end position="96"/>
    </location>
</feature>
<evidence type="ECO:0000256" key="1">
    <source>
        <dbReference type="SAM" id="MobiDB-lite"/>
    </source>
</evidence>
<reference evidence="2 3" key="1">
    <citation type="submission" date="2024-02" db="EMBL/GenBank/DDBJ databases">
        <title>Adaptive strategies in a cosmopolitan and abundant soil bacterium.</title>
        <authorList>
            <person name="Carini P."/>
        </authorList>
    </citation>
    <scope>NUCLEOTIDE SEQUENCE [LARGE SCALE GENOMIC DNA]</scope>
    <source>
        <strain evidence="2 3">AZCC 1608</strain>
    </source>
</reference>
<organism evidence="2 3">
    <name type="scientific">Bradyrhizobium algeriense</name>
    <dbReference type="NCBI Taxonomy" id="634784"/>
    <lineage>
        <taxon>Bacteria</taxon>
        <taxon>Pseudomonadati</taxon>
        <taxon>Pseudomonadota</taxon>
        <taxon>Alphaproteobacteria</taxon>
        <taxon>Hyphomicrobiales</taxon>
        <taxon>Nitrobacteraceae</taxon>
        <taxon>Bradyrhizobium</taxon>
    </lineage>
</organism>
<proteinExistence type="predicted"/>
<dbReference type="Proteomes" id="UP001364224">
    <property type="component" value="Unassembled WGS sequence"/>
</dbReference>
<accession>A0ABU8BKH8</accession>